<evidence type="ECO:0000256" key="1">
    <source>
        <dbReference type="SAM" id="Phobius"/>
    </source>
</evidence>
<keyword evidence="3" id="KW-1185">Reference proteome</keyword>
<sequence>MDTWLGWIYNPDTSVPNFNTEDLGHCVDMATLKQLLSLWIVEDRGQPLPPAKHILPTVIAKWNKVKGGIDVYSRYLKTVKARHLHLGPLAAIWMRILITMVYNAYQSMQILQVYGTII</sequence>
<dbReference type="EMBL" id="NBNE01002917">
    <property type="protein sequence ID" value="OWZ09086.1"/>
    <property type="molecule type" value="Genomic_DNA"/>
</dbReference>
<feature type="transmembrane region" description="Helical" evidence="1">
    <location>
        <begin position="84"/>
        <end position="105"/>
    </location>
</feature>
<dbReference type="Proteomes" id="UP000198211">
    <property type="component" value="Unassembled WGS sequence"/>
</dbReference>
<dbReference type="OrthoDB" id="125260at2759"/>
<keyword evidence="1" id="KW-0472">Membrane</keyword>
<keyword evidence="1" id="KW-0812">Transmembrane</keyword>
<evidence type="ECO:0000313" key="2">
    <source>
        <dbReference type="EMBL" id="OWZ09086.1"/>
    </source>
</evidence>
<reference evidence="3" key="1">
    <citation type="submission" date="2017-03" db="EMBL/GenBank/DDBJ databases">
        <title>Phytopthora megakarya and P. palmivora, two closely related causual agents of cacao black pod achieved similar genome size and gene model numbers by different mechanisms.</title>
        <authorList>
            <person name="Ali S."/>
            <person name="Shao J."/>
            <person name="Larry D.J."/>
            <person name="Kronmiller B."/>
            <person name="Shen D."/>
            <person name="Strem M.D."/>
            <person name="Melnick R.L."/>
            <person name="Guiltinan M.J."/>
            <person name="Tyler B.M."/>
            <person name="Meinhardt L.W."/>
            <person name="Bailey B.A."/>
        </authorList>
    </citation>
    <scope>NUCLEOTIDE SEQUENCE [LARGE SCALE GENOMIC DNA]</scope>
    <source>
        <strain evidence="3">zdho120</strain>
    </source>
</reference>
<gene>
    <name evidence="2" type="ORF">PHMEG_00018266</name>
</gene>
<accession>A0A225VUF5</accession>
<keyword evidence="1" id="KW-1133">Transmembrane helix</keyword>
<name>A0A225VUF5_9STRA</name>
<organism evidence="2 3">
    <name type="scientific">Phytophthora megakarya</name>
    <dbReference type="NCBI Taxonomy" id="4795"/>
    <lineage>
        <taxon>Eukaryota</taxon>
        <taxon>Sar</taxon>
        <taxon>Stramenopiles</taxon>
        <taxon>Oomycota</taxon>
        <taxon>Peronosporomycetes</taxon>
        <taxon>Peronosporales</taxon>
        <taxon>Peronosporaceae</taxon>
        <taxon>Phytophthora</taxon>
    </lineage>
</organism>
<comment type="caution">
    <text evidence="2">The sequence shown here is derived from an EMBL/GenBank/DDBJ whole genome shotgun (WGS) entry which is preliminary data.</text>
</comment>
<evidence type="ECO:0000313" key="3">
    <source>
        <dbReference type="Proteomes" id="UP000198211"/>
    </source>
</evidence>
<dbReference type="AlphaFoldDB" id="A0A225VUF5"/>
<protein>
    <submittedName>
        <fullName evidence="2">Uncharacterized protein</fullName>
    </submittedName>
</protein>
<proteinExistence type="predicted"/>